<dbReference type="AlphaFoldDB" id="A0A2U1K4F9"/>
<dbReference type="Proteomes" id="UP000245998">
    <property type="component" value="Unassembled WGS sequence"/>
</dbReference>
<dbReference type="RefSeq" id="WP_116554161.1">
    <property type="nucleotide sequence ID" value="NZ_QCZG01000011.1"/>
</dbReference>
<comment type="caution">
    <text evidence="1">The sequence shown here is derived from an EMBL/GenBank/DDBJ whole genome shotgun (WGS) entry which is preliminary data.</text>
</comment>
<protein>
    <submittedName>
        <fullName evidence="1">Uncharacterized protein</fullName>
    </submittedName>
</protein>
<gene>
    <name evidence="1" type="ORF">DCC39_06890</name>
</gene>
<organism evidence="1 2">
    <name type="scientific">Pueribacillus theae</name>
    <dbReference type="NCBI Taxonomy" id="2171751"/>
    <lineage>
        <taxon>Bacteria</taxon>
        <taxon>Bacillati</taxon>
        <taxon>Bacillota</taxon>
        <taxon>Bacilli</taxon>
        <taxon>Bacillales</taxon>
        <taxon>Bacillaceae</taxon>
        <taxon>Pueribacillus</taxon>
    </lineage>
</organism>
<dbReference type="EMBL" id="QCZG01000011">
    <property type="protein sequence ID" value="PWA12155.1"/>
    <property type="molecule type" value="Genomic_DNA"/>
</dbReference>
<sequence length="33" mass="3834">MRQASGPTISTTADQQNVPYKTAERYYKHWFGT</sequence>
<proteinExistence type="predicted"/>
<evidence type="ECO:0000313" key="1">
    <source>
        <dbReference type="EMBL" id="PWA12155.1"/>
    </source>
</evidence>
<accession>A0A2U1K4F9</accession>
<reference evidence="1 2" key="1">
    <citation type="submission" date="2018-04" db="EMBL/GenBank/DDBJ databases">
        <title>Camelliibacillus theae gen. nov., sp. nov., isolated from Pu'er tea.</title>
        <authorList>
            <person name="Niu L."/>
        </authorList>
    </citation>
    <scope>NUCLEOTIDE SEQUENCE [LARGE SCALE GENOMIC DNA]</scope>
    <source>
        <strain evidence="1 2">T8</strain>
    </source>
</reference>
<keyword evidence="2" id="KW-1185">Reference proteome</keyword>
<name>A0A2U1K4F9_9BACI</name>
<evidence type="ECO:0000313" key="2">
    <source>
        <dbReference type="Proteomes" id="UP000245998"/>
    </source>
</evidence>